<evidence type="ECO:0000313" key="1">
    <source>
        <dbReference type="EMBL" id="MDM8156198.1"/>
    </source>
</evidence>
<dbReference type="EC" id="3.-.-.-" evidence="1"/>
<dbReference type="EMBL" id="JAUDCG010000003">
    <property type="protein sequence ID" value="MDM8156198.1"/>
    <property type="molecule type" value="Genomic_DNA"/>
</dbReference>
<dbReference type="InterPro" id="IPR023198">
    <property type="entry name" value="PGP-like_dom2"/>
</dbReference>
<sequence>MNKNKICMIFDMDGTLWDATRGVSEAYNEYLYREKGWKDYLTHQDIISITGLEIEEIADRLFPQLDAQERLDITRRCMAYENEYLSRHGGTLYPKVEETLAQLAQEHPLMIVTNADDGYVQAMFAAHDIGRHFIDFEMYGRTQLVKGENIRLVMQRNQIERAVYVGDTRKDQEACELAQVPFIYASYGFGEVDHWDARIDHFEELLSCIESF</sequence>
<dbReference type="Proteomes" id="UP001529340">
    <property type="component" value="Unassembled WGS sequence"/>
</dbReference>
<dbReference type="PANTHER" id="PTHR43434">
    <property type="entry name" value="PHOSPHOGLYCOLATE PHOSPHATASE"/>
    <property type="match status" value="1"/>
</dbReference>
<accession>A0ABT7U978</accession>
<dbReference type="SFLD" id="SFLDG01129">
    <property type="entry name" value="C1.5:_HAD__Beta-PGM__Phosphata"/>
    <property type="match status" value="1"/>
</dbReference>
<dbReference type="Gene3D" id="1.10.150.240">
    <property type="entry name" value="Putative phosphatase, domain 2"/>
    <property type="match status" value="1"/>
</dbReference>
<dbReference type="SUPFAM" id="SSF56784">
    <property type="entry name" value="HAD-like"/>
    <property type="match status" value="1"/>
</dbReference>
<reference evidence="1 2" key="2">
    <citation type="submission" date="2023-06" db="EMBL/GenBank/DDBJ databases">
        <title>Identification and characterization of horizontal gene transfer across gut microbiota members of farm animals based on homology search.</title>
        <authorList>
            <person name="Schwarzerova J."/>
            <person name="Nykrynova M."/>
            <person name="Jureckova K."/>
            <person name="Cejkova D."/>
            <person name="Rychlik I."/>
        </authorList>
    </citation>
    <scope>NUCLEOTIDE SEQUENCE [LARGE SCALE GENOMIC DNA]</scope>
    <source>
        <strain evidence="1 2">ET39</strain>
    </source>
</reference>
<proteinExistence type="predicted"/>
<reference evidence="2" key="1">
    <citation type="submission" date="2023-06" db="EMBL/GenBank/DDBJ databases">
        <title>Identification and characterization of horizontal gene transfer across gut microbiota members of farm animals based on homology search.</title>
        <authorList>
            <person name="Zeman M."/>
            <person name="Kubasova T."/>
            <person name="Jahodarova E."/>
            <person name="Nykrynova M."/>
            <person name="Rychlik I."/>
        </authorList>
    </citation>
    <scope>NUCLEOTIDE SEQUENCE [LARGE SCALE GENOMIC DNA]</scope>
    <source>
        <strain evidence="2">ET39</strain>
    </source>
</reference>
<keyword evidence="2" id="KW-1185">Reference proteome</keyword>
<dbReference type="Gene3D" id="3.40.50.1000">
    <property type="entry name" value="HAD superfamily/HAD-like"/>
    <property type="match status" value="1"/>
</dbReference>
<evidence type="ECO:0000313" key="2">
    <source>
        <dbReference type="Proteomes" id="UP001529340"/>
    </source>
</evidence>
<dbReference type="Pfam" id="PF13419">
    <property type="entry name" value="HAD_2"/>
    <property type="match status" value="1"/>
</dbReference>
<dbReference type="PANTHER" id="PTHR43434:SF1">
    <property type="entry name" value="PHOSPHOGLYCOLATE PHOSPHATASE"/>
    <property type="match status" value="1"/>
</dbReference>
<name>A0ABT7U978_9FIRM</name>
<dbReference type="InterPro" id="IPR023214">
    <property type="entry name" value="HAD_sf"/>
</dbReference>
<comment type="caution">
    <text evidence="1">The sequence shown here is derived from an EMBL/GenBank/DDBJ whole genome shotgun (WGS) entry which is preliminary data.</text>
</comment>
<protein>
    <submittedName>
        <fullName evidence="1">HAD family hydrolase</fullName>
        <ecNumber evidence="1">3.-.-.-</ecNumber>
    </submittedName>
</protein>
<reference evidence="1 2" key="3">
    <citation type="submission" date="2023-06" db="EMBL/GenBank/DDBJ databases">
        <authorList>
            <person name="Zeman M."/>
            <person name="Kubasova T."/>
            <person name="Jahodarova E."/>
            <person name="Nykrynova M."/>
            <person name="Rychlik I."/>
        </authorList>
    </citation>
    <scope>NUCLEOTIDE SEQUENCE [LARGE SCALE GENOMIC DNA]</scope>
    <source>
        <strain evidence="1 2">ET39</strain>
    </source>
</reference>
<dbReference type="SFLD" id="SFLDS00003">
    <property type="entry name" value="Haloacid_Dehalogenase"/>
    <property type="match status" value="1"/>
</dbReference>
<dbReference type="RefSeq" id="WP_289606669.1">
    <property type="nucleotide sequence ID" value="NZ_JAUDCG010000003.1"/>
</dbReference>
<dbReference type="InterPro" id="IPR050155">
    <property type="entry name" value="HAD-like_hydrolase_sf"/>
</dbReference>
<gene>
    <name evidence="1" type="ORF">QUV96_00940</name>
</gene>
<dbReference type="GO" id="GO:0016787">
    <property type="term" value="F:hydrolase activity"/>
    <property type="evidence" value="ECO:0007669"/>
    <property type="project" value="UniProtKB-KW"/>
</dbReference>
<organism evidence="1 2">
    <name type="scientific">Amedibacillus dolichus</name>
    <dbReference type="NCBI Taxonomy" id="31971"/>
    <lineage>
        <taxon>Bacteria</taxon>
        <taxon>Bacillati</taxon>
        <taxon>Bacillota</taxon>
        <taxon>Erysipelotrichia</taxon>
        <taxon>Erysipelotrichales</taxon>
        <taxon>Erysipelotrichaceae</taxon>
        <taxon>Amedibacillus</taxon>
    </lineage>
</organism>
<dbReference type="InterPro" id="IPR041492">
    <property type="entry name" value="HAD_2"/>
</dbReference>
<keyword evidence="1" id="KW-0378">Hydrolase</keyword>
<dbReference type="InterPro" id="IPR036412">
    <property type="entry name" value="HAD-like_sf"/>
</dbReference>